<dbReference type="PANTHER" id="PTHR46766:SF1">
    <property type="entry name" value="GLUTAMINE-RICH PROTEIN 2"/>
    <property type="match status" value="1"/>
</dbReference>
<dbReference type="AlphaFoldDB" id="A0A1A2ZF34"/>
<comment type="caution">
    <text evidence="4">The sequence shown here is derived from an EMBL/GenBank/DDBJ whole genome shotgun (WGS) entry which is preliminary data.</text>
</comment>
<evidence type="ECO:0000313" key="4">
    <source>
        <dbReference type="EMBL" id="OBI49254.1"/>
    </source>
</evidence>
<evidence type="ECO:0000259" key="2">
    <source>
        <dbReference type="Pfam" id="PF00823"/>
    </source>
</evidence>
<dbReference type="Pfam" id="PF00823">
    <property type="entry name" value="PPE"/>
    <property type="match status" value="1"/>
</dbReference>
<dbReference type="Proteomes" id="UP000093592">
    <property type="component" value="Unassembled WGS sequence"/>
</dbReference>
<dbReference type="SUPFAM" id="SSF140459">
    <property type="entry name" value="PE/PPE dimer-like"/>
    <property type="match status" value="1"/>
</dbReference>
<evidence type="ECO:0000313" key="5">
    <source>
        <dbReference type="Proteomes" id="UP000093592"/>
    </source>
</evidence>
<organism evidence="4 5">
    <name type="scientific">Mycobacterium kyorinense</name>
    <dbReference type="NCBI Taxonomy" id="487514"/>
    <lineage>
        <taxon>Bacteria</taxon>
        <taxon>Bacillati</taxon>
        <taxon>Actinomycetota</taxon>
        <taxon>Actinomycetes</taxon>
        <taxon>Mycobacteriales</taxon>
        <taxon>Mycobacteriaceae</taxon>
        <taxon>Mycobacterium</taxon>
    </lineage>
</organism>
<protein>
    <recommendedName>
        <fullName evidence="6">PPE family protein</fullName>
    </recommendedName>
</protein>
<dbReference type="Gene3D" id="1.20.1260.20">
    <property type="entry name" value="PPE superfamily"/>
    <property type="match status" value="1"/>
</dbReference>
<dbReference type="Pfam" id="PF12484">
    <property type="entry name" value="PPE-SVP"/>
    <property type="match status" value="1"/>
</dbReference>
<comment type="similarity">
    <text evidence="1">Belongs to the mycobacterial PPE family.</text>
</comment>
<evidence type="ECO:0000256" key="1">
    <source>
        <dbReference type="ARBA" id="ARBA00010652"/>
    </source>
</evidence>
<dbReference type="OrthoDB" id="4727494at2"/>
<feature type="domain" description="PPE family C-terminal" evidence="3">
    <location>
        <begin position="307"/>
        <end position="387"/>
    </location>
</feature>
<evidence type="ECO:0000259" key="3">
    <source>
        <dbReference type="Pfam" id="PF12484"/>
    </source>
</evidence>
<proteinExistence type="inferred from homology"/>
<dbReference type="RefSeq" id="WP_065013767.1">
    <property type="nucleotide sequence ID" value="NZ_LZKJ01000066.1"/>
</dbReference>
<sequence length="391" mass="38199">MDYGALPPEVNSGRMYAGAGAGPMLAAAAAWDVLATDLYTTASCYGSAISEISGLWSGPASISMAAAAAPYVTWLSTTAARAEQAAVQAKAAAIAYEAAFAMTVPPPVIAANRAQLMMLIATNFFGQNFPAIAATEAHYSEMWAQDAAAMYGYAAQVAPTTKVTPFTAPMQTTNPAGQGMQAAAVTHAAATSAGTGAQSAESQLLASVPPALQTLASPGMSSASAPSSLPDMVGKIPGLDLWAEYMSPLQNTAAMVYRFTGMSTHFLSLSKALAPAAKAASDGAKAAAGLPGLGGLLGGLGGGAPVAAGLGAASPVGGLSVPPSWGAAASPAAVPGAAPLPVSAVTATPETAAGGNLLGGMPLAGAGAGANGAGPRYGFRPTVMLRPPFAG</sequence>
<dbReference type="InterPro" id="IPR022171">
    <property type="entry name" value="PPE_C"/>
</dbReference>
<reference evidence="5" key="1">
    <citation type="submission" date="2016-06" db="EMBL/GenBank/DDBJ databases">
        <authorList>
            <person name="Sutton G."/>
            <person name="Brinkac L."/>
            <person name="Sanka R."/>
            <person name="Adams M."/>
            <person name="Lau E."/>
            <person name="Sam S."/>
            <person name="Sreng N."/>
            <person name="Him V."/>
            <person name="Kerleguer A."/>
            <person name="Cheng S."/>
        </authorList>
    </citation>
    <scope>NUCLEOTIDE SEQUENCE [LARGE SCALE GENOMIC DNA]</scope>
    <source>
        <strain evidence="5">E861</strain>
    </source>
</reference>
<dbReference type="InterPro" id="IPR000030">
    <property type="entry name" value="PPE_dom"/>
</dbReference>
<dbReference type="InterPro" id="IPR038332">
    <property type="entry name" value="PPE_sf"/>
</dbReference>
<evidence type="ECO:0008006" key="6">
    <source>
        <dbReference type="Google" id="ProtNLM"/>
    </source>
</evidence>
<dbReference type="FunFam" id="1.20.1260.20:FF:000001">
    <property type="entry name" value="PPE family protein PPE41"/>
    <property type="match status" value="1"/>
</dbReference>
<dbReference type="GO" id="GO:0052572">
    <property type="term" value="P:response to host immune response"/>
    <property type="evidence" value="ECO:0007669"/>
    <property type="project" value="TreeGrafter"/>
</dbReference>
<dbReference type="PANTHER" id="PTHR46766">
    <property type="entry name" value="GLUTAMINE-RICH PROTEIN 2"/>
    <property type="match status" value="1"/>
</dbReference>
<feature type="domain" description="PPE" evidence="2">
    <location>
        <begin position="2"/>
        <end position="158"/>
    </location>
</feature>
<name>A0A1A2ZF34_9MYCO</name>
<dbReference type="EMBL" id="LZKJ01000066">
    <property type="protein sequence ID" value="OBI49254.1"/>
    <property type="molecule type" value="Genomic_DNA"/>
</dbReference>
<accession>A0A1A2ZF34</accession>
<gene>
    <name evidence="4" type="ORF">A5707_17205</name>
</gene>